<accession>A0A1M5I1G5</accession>
<keyword evidence="3" id="KW-1185">Reference proteome</keyword>
<gene>
    <name evidence="2" type="ORF">SAMN02745157_3709</name>
</gene>
<dbReference type="EMBL" id="FQUP01000004">
    <property type="protein sequence ID" value="SHG22118.1"/>
    <property type="molecule type" value="Genomic_DNA"/>
</dbReference>
<dbReference type="GO" id="GO:0009307">
    <property type="term" value="P:DNA restriction-modification system"/>
    <property type="evidence" value="ECO:0007669"/>
    <property type="project" value="InterPro"/>
</dbReference>
<dbReference type="GO" id="GO:0003677">
    <property type="term" value="F:DNA binding"/>
    <property type="evidence" value="ECO:0007669"/>
    <property type="project" value="InterPro"/>
</dbReference>
<evidence type="ECO:0000313" key="2">
    <source>
        <dbReference type="EMBL" id="SHG22118.1"/>
    </source>
</evidence>
<evidence type="ECO:0000313" key="3">
    <source>
        <dbReference type="Proteomes" id="UP000184485"/>
    </source>
</evidence>
<evidence type="ECO:0000259" key="1">
    <source>
        <dbReference type="Pfam" id="PF04471"/>
    </source>
</evidence>
<feature type="domain" description="Restriction endonuclease type IV Mrr" evidence="1">
    <location>
        <begin position="192"/>
        <end position="255"/>
    </location>
</feature>
<sequence>MKIEAFKPGKVRYIKLGKGGAWARTAIDDGIIPLGFRNVEHEICAAGEWDELRRRLTAADRPASGATQDVRELRDFYELPDDTLFVTIADGHLYWAFPDGPAMAVEPALPDGPSRYRRAAAPGWRRTSLAGEPLSVAGLSSALTRTAGYRRTICAIDREDYLLRRIRGDSDPLHAEAATLQASMQTLAVAMIRQLDWREFETLVDLVFTRGGWRRISLLGEDMPDIDLALDQPLTGERAWVQIKTETNRLSSTTISNAS</sequence>
<dbReference type="Pfam" id="PF04471">
    <property type="entry name" value="Mrr_cat"/>
    <property type="match status" value="1"/>
</dbReference>
<name>A0A1M5I1G5_9HYPH</name>
<dbReference type="Proteomes" id="UP000184485">
    <property type="component" value="Unassembled WGS sequence"/>
</dbReference>
<dbReference type="GO" id="GO:0004519">
    <property type="term" value="F:endonuclease activity"/>
    <property type="evidence" value="ECO:0007669"/>
    <property type="project" value="InterPro"/>
</dbReference>
<reference evidence="2 3" key="1">
    <citation type="submission" date="2016-11" db="EMBL/GenBank/DDBJ databases">
        <authorList>
            <person name="Jaros S."/>
            <person name="Januszkiewicz K."/>
            <person name="Wedrychowicz H."/>
        </authorList>
    </citation>
    <scope>NUCLEOTIDE SEQUENCE [LARGE SCALE GENOMIC DNA]</scope>
    <source>
        <strain evidence="2 3">DSM 19436</strain>
    </source>
</reference>
<dbReference type="InterPro" id="IPR007560">
    <property type="entry name" value="Restrct_endonuc_IV_Mrr"/>
</dbReference>
<protein>
    <recommendedName>
        <fullName evidence="1">Restriction endonuclease type IV Mrr domain-containing protein</fullName>
    </recommendedName>
</protein>
<dbReference type="AlphaFoldDB" id="A0A1M5I1G5"/>
<dbReference type="OrthoDB" id="819552at2"/>
<dbReference type="RefSeq" id="WP_073055784.1">
    <property type="nucleotide sequence ID" value="NZ_FQUP01000004.1"/>
</dbReference>
<organism evidence="2 3">
    <name type="scientific">Kaistia soli DSM 19436</name>
    <dbReference type="NCBI Taxonomy" id="1122133"/>
    <lineage>
        <taxon>Bacteria</taxon>
        <taxon>Pseudomonadati</taxon>
        <taxon>Pseudomonadota</taxon>
        <taxon>Alphaproteobacteria</taxon>
        <taxon>Hyphomicrobiales</taxon>
        <taxon>Kaistiaceae</taxon>
        <taxon>Kaistia</taxon>
    </lineage>
</organism>
<proteinExistence type="predicted"/>